<dbReference type="InterPro" id="IPR044855">
    <property type="entry name" value="CoA-Trfase_III_dom3_sf"/>
</dbReference>
<dbReference type="Pfam" id="PF02515">
    <property type="entry name" value="CoA_transf_3"/>
    <property type="match status" value="1"/>
</dbReference>
<feature type="region of interest" description="Disordered" evidence="1">
    <location>
        <begin position="327"/>
        <end position="361"/>
    </location>
</feature>
<accession>A0A3P3DQH9</accession>
<comment type="caution">
    <text evidence="2">The sequence shown here is derived from an EMBL/GenBank/DDBJ whole genome shotgun (WGS) entry which is preliminary data.</text>
</comment>
<dbReference type="SUPFAM" id="SSF89796">
    <property type="entry name" value="CoA-transferase family III (CaiB/BaiF)"/>
    <property type="match status" value="1"/>
</dbReference>
<dbReference type="InterPro" id="IPR023606">
    <property type="entry name" value="CoA-Trfase_III_dom_1_sf"/>
</dbReference>
<proteinExistence type="predicted"/>
<keyword evidence="3" id="KW-1185">Reference proteome</keyword>
<dbReference type="AlphaFoldDB" id="A0A3P3DQH9"/>
<dbReference type="Gene3D" id="3.30.1540.10">
    <property type="entry name" value="formyl-coa transferase, domain 3"/>
    <property type="match status" value="1"/>
</dbReference>
<evidence type="ECO:0000313" key="2">
    <source>
        <dbReference type="EMBL" id="RRH76411.1"/>
    </source>
</evidence>
<gene>
    <name evidence="2" type="ORF">EG244_06550</name>
</gene>
<dbReference type="InterPro" id="IPR003673">
    <property type="entry name" value="CoA-Trfase_fam_III"/>
</dbReference>
<evidence type="ECO:0000313" key="3">
    <source>
        <dbReference type="Proteomes" id="UP000282125"/>
    </source>
</evidence>
<dbReference type="PANTHER" id="PTHR48228:SF5">
    <property type="entry name" value="ALPHA-METHYLACYL-COA RACEMASE"/>
    <property type="match status" value="1"/>
</dbReference>
<dbReference type="GO" id="GO:0016740">
    <property type="term" value="F:transferase activity"/>
    <property type="evidence" value="ECO:0007669"/>
    <property type="project" value="UniProtKB-KW"/>
</dbReference>
<dbReference type="OrthoDB" id="7208981at2"/>
<organism evidence="2 3">
    <name type="scientific">Falsigemmobacter faecalis</name>
    <dbReference type="NCBI Taxonomy" id="2488730"/>
    <lineage>
        <taxon>Bacteria</taxon>
        <taxon>Pseudomonadati</taxon>
        <taxon>Pseudomonadota</taxon>
        <taxon>Alphaproteobacteria</taxon>
        <taxon>Rhodobacterales</taxon>
        <taxon>Paracoccaceae</taxon>
        <taxon>Falsigemmobacter</taxon>
    </lineage>
</organism>
<protein>
    <submittedName>
        <fullName evidence="2">CoA transferase</fullName>
    </submittedName>
</protein>
<dbReference type="Gene3D" id="3.40.50.10540">
    <property type="entry name" value="Crotonobetainyl-coa:carnitine coa-transferase, domain 1"/>
    <property type="match status" value="1"/>
</dbReference>
<reference evidence="2 3" key="1">
    <citation type="submission" date="2018-11" db="EMBL/GenBank/DDBJ databases">
        <title>Gemmobacter sp. nov., YIM 102744-1 draft genome.</title>
        <authorList>
            <person name="Li G."/>
            <person name="Jiang Y."/>
        </authorList>
    </citation>
    <scope>NUCLEOTIDE SEQUENCE [LARGE SCALE GENOMIC DNA]</scope>
    <source>
        <strain evidence="2 3">YIM 102744-1</strain>
    </source>
</reference>
<dbReference type="EMBL" id="RRAZ01000007">
    <property type="protein sequence ID" value="RRH76411.1"/>
    <property type="molecule type" value="Genomic_DNA"/>
</dbReference>
<dbReference type="InterPro" id="IPR050509">
    <property type="entry name" value="CoA-transferase_III"/>
</dbReference>
<dbReference type="PANTHER" id="PTHR48228">
    <property type="entry name" value="SUCCINYL-COA--D-CITRAMALATE COA-TRANSFERASE"/>
    <property type="match status" value="1"/>
</dbReference>
<evidence type="ECO:0000256" key="1">
    <source>
        <dbReference type="SAM" id="MobiDB-lite"/>
    </source>
</evidence>
<dbReference type="RefSeq" id="WP_124964214.1">
    <property type="nucleotide sequence ID" value="NZ_RRAZ01000007.1"/>
</dbReference>
<name>A0A3P3DQH9_9RHOB</name>
<sequence>MLGGVKIVELEGLGPGPFCGMLLADLGAEVTVIHRPQAADTPGAVDENLLDRGKRSIVLDLKDPDDRAVALQLIARADALIEGYRPGVAERLGLGPEDCHRVNPRLVYGRMTGWGQQGPLAKVAGHDLNYISRSGALWYASATGNAPLTPPTLVGDVGGGAMYLAVGILSGVLNARSTGKGTVVDAAIVDGSAHMMALLHSMRPSGAMVTARGQSVLDGPHWNQSYLCADGGWVTVQALEPKFYALFLEKLGLSDDEAMVKGHYDRAAWAPLKERLKPIFAAQPRAHWDALFGGSDACVAPVLSPEEAQSDPHIAARGIWQGENLAPAPAPRFDGETRKPGPIPARGADSSQIRAELAAKM</sequence>
<dbReference type="Proteomes" id="UP000282125">
    <property type="component" value="Unassembled WGS sequence"/>
</dbReference>
<keyword evidence="2" id="KW-0808">Transferase</keyword>